<dbReference type="Proteomes" id="UP001620408">
    <property type="component" value="Unassembled WGS sequence"/>
</dbReference>
<dbReference type="EMBL" id="JADIKD010000005">
    <property type="protein sequence ID" value="MFK2915969.1"/>
    <property type="molecule type" value="Genomic_DNA"/>
</dbReference>
<reference evidence="2 3" key="1">
    <citation type="submission" date="2020-10" db="EMBL/GenBank/DDBJ databases">
        <title>Phylogeny of dyella-like bacteria.</title>
        <authorList>
            <person name="Fu J."/>
        </authorList>
    </citation>
    <scope>NUCLEOTIDE SEQUENCE [LARGE SCALE GENOMIC DNA]</scope>
    <source>
        <strain evidence="2 3">BB4</strain>
    </source>
</reference>
<gene>
    <name evidence="2" type="ORF">ISS97_01730</name>
</gene>
<keyword evidence="1" id="KW-0812">Transmembrane</keyword>
<protein>
    <recommendedName>
        <fullName evidence="4">Zinc ribbon domain-containing protein</fullName>
    </recommendedName>
</protein>
<evidence type="ECO:0000313" key="3">
    <source>
        <dbReference type="Proteomes" id="UP001620408"/>
    </source>
</evidence>
<keyword evidence="1" id="KW-0472">Membrane</keyword>
<keyword evidence="3" id="KW-1185">Reference proteome</keyword>
<comment type="caution">
    <text evidence="2">The sequence shown here is derived from an EMBL/GenBank/DDBJ whole genome shotgun (WGS) entry which is preliminary data.</text>
</comment>
<evidence type="ECO:0000313" key="2">
    <source>
        <dbReference type="EMBL" id="MFK2915969.1"/>
    </source>
</evidence>
<feature type="transmembrane region" description="Helical" evidence="1">
    <location>
        <begin position="57"/>
        <end position="76"/>
    </location>
</feature>
<dbReference type="RefSeq" id="WP_379987590.1">
    <property type="nucleotide sequence ID" value="NZ_JADIKD010000005.1"/>
</dbReference>
<feature type="transmembrane region" description="Helical" evidence="1">
    <location>
        <begin position="21"/>
        <end position="45"/>
    </location>
</feature>
<sequence length="459" mass="50215">MLMEQTPLIVLRAYLLGRYRQGLWFVFLVGPLCWAMAAGLFVGFPQGLSVARQPVPNWVPAVVAGLLIGVGYVKFFSTGLQFLRARGLLHAAETRPQGIVLIYREATTISQGAFMPSVDKEERIVLADDQGKTYTIPGGYKDDTAFWNAATAVFAKAHRGATHYIVELYRRDALGVPRRDPAAGSEPPPVIPPRGPASMIYVYSIVTKPLASDRLPHESCPACGKQGGVEVTLYTRYISMIAPIFGMGLRTGVECTLCGHQIKHPQAGMLARAKWSPAVAEAIKSIRANTRRTIWQRLYPWTLSIVFGGLVAGALIAKPFLQASRDQVTASNKALLAHPQAGDIYKVNLMAMAPEGQGAGKVALVKVVRITGNAMVLVRGKQMLPFGFNDSDWTNVSRKDDAFDSQEYKADLDKFLHGREPGQFHVYNDGAAAEISKHQELLGEVMGDNYGRLHVAERP</sequence>
<evidence type="ECO:0008006" key="4">
    <source>
        <dbReference type="Google" id="ProtNLM"/>
    </source>
</evidence>
<feature type="transmembrane region" description="Helical" evidence="1">
    <location>
        <begin position="298"/>
        <end position="317"/>
    </location>
</feature>
<name>A0ABW8JZ98_9GAMM</name>
<organism evidence="2 3">
    <name type="scientific">Dyella koreensis</name>
    <dbReference type="NCBI Taxonomy" id="311235"/>
    <lineage>
        <taxon>Bacteria</taxon>
        <taxon>Pseudomonadati</taxon>
        <taxon>Pseudomonadota</taxon>
        <taxon>Gammaproteobacteria</taxon>
        <taxon>Lysobacterales</taxon>
        <taxon>Rhodanobacteraceae</taxon>
        <taxon>Dyella</taxon>
    </lineage>
</organism>
<evidence type="ECO:0000256" key="1">
    <source>
        <dbReference type="SAM" id="Phobius"/>
    </source>
</evidence>
<proteinExistence type="predicted"/>
<accession>A0ABW8JZ98</accession>
<keyword evidence="1" id="KW-1133">Transmembrane helix</keyword>